<keyword evidence="2" id="KW-1185">Reference proteome</keyword>
<dbReference type="Proteomes" id="UP001307889">
    <property type="component" value="Chromosome 5"/>
</dbReference>
<protein>
    <submittedName>
        <fullName evidence="1">Uncharacterized protein</fullName>
    </submittedName>
</protein>
<name>A0ABN7AUJ2_9HEMI</name>
<evidence type="ECO:0000313" key="1">
    <source>
        <dbReference type="EMBL" id="BES94605.1"/>
    </source>
</evidence>
<proteinExistence type="predicted"/>
<dbReference type="EMBL" id="AP028913">
    <property type="protein sequence ID" value="BES94605.1"/>
    <property type="molecule type" value="Genomic_DNA"/>
</dbReference>
<accession>A0ABN7AUJ2</accession>
<organism evidence="1 2">
    <name type="scientific">Nesidiocoris tenuis</name>
    <dbReference type="NCBI Taxonomy" id="355587"/>
    <lineage>
        <taxon>Eukaryota</taxon>
        <taxon>Metazoa</taxon>
        <taxon>Ecdysozoa</taxon>
        <taxon>Arthropoda</taxon>
        <taxon>Hexapoda</taxon>
        <taxon>Insecta</taxon>
        <taxon>Pterygota</taxon>
        <taxon>Neoptera</taxon>
        <taxon>Paraneoptera</taxon>
        <taxon>Hemiptera</taxon>
        <taxon>Heteroptera</taxon>
        <taxon>Panheteroptera</taxon>
        <taxon>Cimicomorpha</taxon>
        <taxon>Miridae</taxon>
        <taxon>Dicyphina</taxon>
        <taxon>Nesidiocoris</taxon>
    </lineage>
</organism>
<reference evidence="1 2" key="1">
    <citation type="submission" date="2023-09" db="EMBL/GenBank/DDBJ databases">
        <title>Nesidiocoris tenuis whole genome shotgun sequence.</title>
        <authorList>
            <person name="Shibata T."/>
            <person name="Shimoda M."/>
            <person name="Kobayashi T."/>
            <person name="Uehara T."/>
        </authorList>
    </citation>
    <scope>NUCLEOTIDE SEQUENCE [LARGE SCALE GENOMIC DNA]</scope>
    <source>
        <strain evidence="1 2">Japan</strain>
    </source>
</reference>
<gene>
    <name evidence="1" type="ORF">NTJ_07415</name>
</gene>
<evidence type="ECO:0000313" key="2">
    <source>
        <dbReference type="Proteomes" id="UP001307889"/>
    </source>
</evidence>
<sequence>MAMFYPCSTSACPWYLYRLLNARIQLLTPCFSTRTVQIADVPSRLSLSSNVAFVRIKDTIAQEDVKDGCFSRQAYKILVNLASLWAPKPHRGATRCLELEIGRCSPWTCAQNRHLFLLVAPL</sequence>